<dbReference type="Pfam" id="PF00830">
    <property type="entry name" value="Ribosomal_L28"/>
    <property type="match status" value="1"/>
</dbReference>
<accession>A0A1F6Y8Q2</accession>
<evidence type="ECO:0000256" key="4">
    <source>
        <dbReference type="HAMAP-Rule" id="MF_00373"/>
    </source>
</evidence>
<name>A0A1F6Y8Q2_9BACT</name>
<dbReference type="HAMAP" id="MF_00373">
    <property type="entry name" value="Ribosomal_bL28"/>
    <property type="match status" value="1"/>
</dbReference>
<dbReference type="AlphaFoldDB" id="A0A1F6Y8Q2"/>
<dbReference type="SUPFAM" id="SSF143800">
    <property type="entry name" value="L28p-like"/>
    <property type="match status" value="1"/>
</dbReference>
<dbReference type="GO" id="GO:0006412">
    <property type="term" value="P:translation"/>
    <property type="evidence" value="ECO:0007669"/>
    <property type="project" value="UniProtKB-UniRule"/>
</dbReference>
<keyword evidence="2 4" id="KW-0689">Ribosomal protein</keyword>
<reference evidence="5 6" key="1">
    <citation type="journal article" date="2016" name="Nat. Commun.">
        <title>Thousands of microbial genomes shed light on interconnected biogeochemical processes in an aquifer system.</title>
        <authorList>
            <person name="Anantharaman K."/>
            <person name="Brown C.T."/>
            <person name="Hug L.A."/>
            <person name="Sharon I."/>
            <person name="Castelle C.J."/>
            <person name="Probst A.J."/>
            <person name="Thomas B.C."/>
            <person name="Singh A."/>
            <person name="Wilkins M.J."/>
            <person name="Karaoz U."/>
            <person name="Brodie E.L."/>
            <person name="Williams K.H."/>
            <person name="Hubbard S.S."/>
            <person name="Banfield J.F."/>
        </authorList>
    </citation>
    <scope>NUCLEOTIDE SEQUENCE [LARGE SCALE GENOMIC DNA]</scope>
</reference>
<gene>
    <name evidence="4" type="primary">rpmB</name>
    <name evidence="5" type="ORF">A3G06_00590</name>
</gene>
<dbReference type="InterPro" id="IPR034704">
    <property type="entry name" value="Ribosomal_bL28/bL31-like_sf"/>
</dbReference>
<evidence type="ECO:0000256" key="1">
    <source>
        <dbReference type="ARBA" id="ARBA00008760"/>
    </source>
</evidence>
<sequence>MAKICAITKKGSIVGGGYSNRTRATKFNPTGKKRKYLNLQKKRIFIPELNKSINIEVSTQGLRTMKKNGAYVTLLKAGLIEKA</sequence>
<dbReference type="STRING" id="1801797.A3G06_00590"/>
<evidence type="ECO:0000313" key="6">
    <source>
        <dbReference type="Proteomes" id="UP000176192"/>
    </source>
</evidence>
<proteinExistence type="inferred from homology"/>
<keyword evidence="3 4" id="KW-0687">Ribonucleoprotein</keyword>
<dbReference type="InterPro" id="IPR026569">
    <property type="entry name" value="Ribosomal_bL28"/>
</dbReference>
<comment type="caution">
    <text evidence="5">The sequence shown here is derived from an EMBL/GenBank/DDBJ whole genome shotgun (WGS) entry which is preliminary data.</text>
</comment>
<protein>
    <recommendedName>
        <fullName evidence="4">Large ribosomal subunit protein bL28</fullName>
    </recommendedName>
</protein>
<dbReference type="InterPro" id="IPR037147">
    <property type="entry name" value="Ribosomal_bL28_sf"/>
</dbReference>
<evidence type="ECO:0000313" key="5">
    <source>
        <dbReference type="EMBL" id="OGJ02732.1"/>
    </source>
</evidence>
<comment type="similarity">
    <text evidence="1 4">Belongs to the bacterial ribosomal protein bL28 family.</text>
</comment>
<dbReference type="Gene3D" id="2.30.170.40">
    <property type="entry name" value="Ribosomal protein L28/L24"/>
    <property type="match status" value="1"/>
</dbReference>
<dbReference type="Proteomes" id="UP000176192">
    <property type="component" value="Unassembled WGS sequence"/>
</dbReference>
<dbReference type="GO" id="GO:0005840">
    <property type="term" value="C:ribosome"/>
    <property type="evidence" value="ECO:0007669"/>
    <property type="project" value="UniProtKB-KW"/>
</dbReference>
<evidence type="ECO:0000256" key="2">
    <source>
        <dbReference type="ARBA" id="ARBA00022980"/>
    </source>
</evidence>
<dbReference type="GO" id="GO:0003735">
    <property type="term" value="F:structural constituent of ribosome"/>
    <property type="evidence" value="ECO:0007669"/>
    <property type="project" value="InterPro"/>
</dbReference>
<dbReference type="EMBL" id="MFVV01000035">
    <property type="protein sequence ID" value="OGJ02732.1"/>
    <property type="molecule type" value="Genomic_DNA"/>
</dbReference>
<organism evidence="5 6">
    <name type="scientific">Candidatus Nomurabacteria bacterium RIFCSPLOWO2_12_FULL_46_14</name>
    <dbReference type="NCBI Taxonomy" id="1801797"/>
    <lineage>
        <taxon>Bacteria</taxon>
        <taxon>Candidatus Nomuraibacteriota</taxon>
    </lineage>
</organism>
<dbReference type="GO" id="GO:1990904">
    <property type="term" value="C:ribonucleoprotein complex"/>
    <property type="evidence" value="ECO:0007669"/>
    <property type="project" value="UniProtKB-KW"/>
</dbReference>
<evidence type="ECO:0000256" key="3">
    <source>
        <dbReference type="ARBA" id="ARBA00023274"/>
    </source>
</evidence>